<dbReference type="PROSITE" id="PS51375">
    <property type="entry name" value="PPR"/>
    <property type="match status" value="5"/>
</dbReference>
<dbReference type="Pfam" id="PF13041">
    <property type="entry name" value="PPR_2"/>
    <property type="match status" value="2"/>
</dbReference>
<dbReference type="NCBIfam" id="TIGR00756">
    <property type="entry name" value="PPR"/>
    <property type="match status" value="5"/>
</dbReference>
<proteinExistence type="inferred from homology"/>
<dbReference type="InterPro" id="IPR011990">
    <property type="entry name" value="TPR-like_helical_dom_sf"/>
</dbReference>
<feature type="repeat" description="PPR" evidence="3">
    <location>
        <begin position="121"/>
        <end position="155"/>
    </location>
</feature>
<keyword evidence="2" id="KW-0677">Repeat</keyword>
<feature type="repeat" description="PPR" evidence="3">
    <location>
        <begin position="265"/>
        <end position="299"/>
    </location>
</feature>
<evidence type="ECO:0000256" key="2">
    <source>
        <dbReference type="ARBA" id="ARBA00022737"/>
    </source>
</evidence>
<dbReference type="InterPro" id="IPR002885">
    <property type="entry name" value="PPR_rpt"/>
</dbReference>
<dbReference type="Gene3D" id="1.25.40.10">
    <property type="entry name" value="Tetratricopeptide repeat domain"/>
    <property type="match status" value="5"/>
</dbReference>
<dbReference type="EMBL" id="PKMF04000166">
    <property type="protein sequence ID" value="KAK7845689.1"/>
    <property type="molecule type" value="Genomic_DNA"/>
</dbReference>
<reference evidence="4 5" key="1">
    <citation type="journal article" date="2018" name="Sci. Data">
        <title>The draft genome sequence of cork oak.</title>
        <authorList>
            <person name="Ramos A.M."/>
            <person name="Usie A."/>
            <person name="Barbosa P."/>
            <person name="Barros P.M."/>
            <person name="Capote T."/>
            <person name="Chaves I."/>
            <person name="Simoes F."/>
            <person name="Abreu I."/>
            <person name="Carrasquinho I."/>
            <person name="Faro C."/>
            <person name="Guimaraes J.B."/>
            <person name="Mendonca D."/>
            <person name="Nobrega F."/>
            <person name="Rodrigues L."/>
            <person name="Saibo N.J.M."/>
            <person name="Varela M.C."/>
            <person name="Egas C."/>
            <person name="Matos J."/>
            <person name="Miguel C.M."/>
            <person name="Oliveira M.M."/>
            <person name="Ricardo C.P."/>
            <person name="Goncalves S."/>
        </authorList>
    </citation>
    <scope>NUCLEOTIDE SEQUENCE [LARGE SCALE GENOMIC DNA]</scope>
    <source>
        <strain evidence="5">cv. HL8</strain>
    </source>
</reference>
<comment type="caution">
    <text evidence="4">The sequence shown here is derived from an EMBL/GenBank/DDBJ whole genome shotgun (WGS) entry which is preliminary data.</text>
</comment>
<dbReference type="GO" id="GO:0031930">
    <property type="term" value="P:mitochondria-nucleus signaling pathway"/>
    <property type="evidence" value="ECO:0007669"/>
    <property type="project" value="TreeGrafter"/>
</dbReference>
<evidence type="ECO:0000313" key="5">
    <source>
        <dbReference type="Proteomes" id="UP000237347"/>
    </source>
</evidence>
<name>A0AAW0L4F5_QUESU</name>
<protein>
    <submittedName>
        <fullName evidence="4">Pentatricopeptide repeat-containing protein</fullName>
    </submittedName>
</protein>
<dbReference type="Proteomes" id="UP000237347">
    <property type="component" value="Unassembled WGS sequence"/>
</dbReference>
<evidence type="ECO:0000256" key="3">
    <source>
        <dbReference type="PROSITE-ProRule" id="PRU00708"/>
    </source>
</evidence>
<accession>A0AAW0L4F5</accession>
<evidence type="ECO:0000313" key="4">
    <source>
        <dbReference type="EMBL" id="KAK7845689.1"/>
    </source>
</evidence>
<dbReference type="GO" id="GO:0010019">
    <property type="term" value="P:chloroplast-nucleus signaling pathway"/>
    <property type="evidence" value="ECO:0007669"/>
    <property type="project" value="TreeGrafter"/>
</dbReference>
<evidence type="ECO:0000256" key="1">
    <source>
        <dbReference type="ARBA" id="ARBA00007626"/>
    </source>
</evidence>
<feature type="repeat" description="PPR" evidence="3">
    <location>
        <begin position="335"/>
        <end position="369"/>
    </location>
</feature>
<comment type="similarity">
    <text evidence="1">Belongs to the PPR family. P subfamily.</text>
</comment>
<keyword evidence="5" id="KW-1185">Reference proteome</keyword>
<feature type="repeat" description="PPR" evidence="3">
    <location>
        <begin position="300"/>
        <end position="334"/>
    </location>
</feature>
<gene>
    <name evidence="4" type="ORF">CFP56_009020</name>
</gene>
<dbReference type="Pfam" id="PF01535">
    <property type="entry name" value="PPR"/>
    <property type="match status" value="2"/>
</dbReference>
<dbReference type="GO" id="GO:0009507">
    <property type="term" value="C:chloroplast"/>
    <property type="evidence" value="ECO:0007669"/>
    <property type="project" value="TreeGrafter"/>
</dbReference>
<feature type="repeat" description="PPR" evidence="3">
    <location>
        <begin position="370"/>
        <end position="404"/>
    </location>
</feature>
<dbReference type="PANTHER" id="PTHR47936">
    <property type="entry name" value="PPR_LONG DOMAIN-CONTAINING PROTEIN"/>
    <property type="match status" value="1"/>
</dbReference>
<sequence>MVRLSSLKSSTNNFLRKHRKWPHSPYKTKWHQIFNQNQAMQTLKQTTTTTTIKTEPPHQEQISNKQPHLLSTLIHTFNTYNCDPTPTAYNYLIKTFAETSQLHHIPHVLHHLKRVPKFQTPEYVFINLIKIYGNANKLEEAVSLFYEIPKFSCVPTVHSLNTLLSVLCKKSDGLKWVPQVLLNSHQKMNIRIEVSTFKILTKALCRTRRVGYAIEVLDCMINDGYDFDSKICSLILRTLCEQEGLSGFEVTGFVERMKKFGFCPGIMDYSNVIKLLVKERKGFDAMEVLNQMRINGIKPDIVCYTMVLKGVIVEGDFGKADELFDELLVLGLVPDVYTYNVHIYGLCKQNSVEAGIKMIGSMEELGCKPNVITYNTILDALCKAGELSRMRELVRDMGDKGVESNIRTYRIMLKGLIGEGEIMEACVLSEKILDKFFCPQCETFDEVIFGLCQKGLVCKAMELMQKIIGKNIAPGAMAWEALLLSSGSKLCFSETILAGLVNGTIIALVKLQYKGVWALSWGTGDMQESSLYLSCFSRDATGTSGEVLGGNNDVSGRKARGGDI</sequence>
<dbReference type="AlphaFoldDB" id="A0AAW0L4F5"/>
<dbReference type="PANTHER" id="PTHR47936:SF1">
    <property type="entry name" value="PENTATRICOPEPTIDE REPEAT-CONTAINING PROTEIN GUN1, CHLOROPLASTIC"/>
    <property type="match status" value="1"/>
</dbReference>
<organism evidence="4 5">
    <name type="scientific">Quercus suber</name>
    <name type="common">Cork oak</name>
    <dbReference type="NCBI Taxonomy" id="58331"/>
    <lineage>
        <taxon>Eukaryota</taxon>
        <taxon>Viridiplantae</taxon>
        <taxon>Streptophyta</taxon>
        <taxon>Embryophyta</taxon>
        <taxon>Tracheophyta</taxon>
        <taxon>Spermatophyta</taxon>
        <taxon>Magnoliopsida</taxon>
        <taxon>eudicotyledons</taxon>
        <taxon>Gunneridae</taxon>
        <taxon>Pentapetalae</taxon>
        <taxon>rosids</taxon>
        <taxon>fabids</taxon>
        <taxon>Fagales</taxon>
        <taxon>Fagaceae</taxon>
        <taxon>Quercus</taxon>
    </lineage>
</organism>